<organism evidence="7">
    <name type="scientific">Oikopleura dioica</name>
    <name type="common">Tunicate</name>
    <dbReference type="NCBI Taxonomy" id="34765"/>
    <lineage>
        <taxon>Eukaryota</taxon>
        <taxon>Metazoa</taxon>
        <taxon>Chordata</taxon>
        <taxon>Tunicata</taxon>
        <taxon>Appendicularia</taxon>
        <taxon>Copelata</taxon>
        <taxon>Oikopleuridae</taxon>
        <taxon>Oikopleura</taxon>
    </lineage>
</organism>
<dbReference type="SUPFAM" id="SSF74788">
    <property type="entry name" value="Cullin repeat-like"/>
    <property type="match status" value="1"/>
</dbReference>
<dbReference type="GO" id="GO:0000145">
    <property type="term" value="C:exocyst"/>
    <property type="evidence" value="ECO:0007669"/>
    <property type="project" value="InterPro"/>
</dbReference>
<accession>E4X2L8</accession>
<comment type="similarity">
    <text evidence="1 5">Belongs to the EXO70 family.</text>
</comment>
<dbReference type="InParanoid" id="E4X2L8"/>
<gene>
    <name evidence="7" type="ORF">GSOID_T00017493001</name>
</gene>
<keyword evidence="3 5" id="KW-0268">Exocytosis</keyword>
<sequence length="659" mass="74996">MSEFCAITRRRDIESQIIKDQEKIDAIRSCMISSTKMSAQMSGILENFGNRLEKLEKAVIPVHRQTKDLQRLQENLGKVMDSIENVIGYHNVVKRNQAIINTDAAENVLRYTTAMTDLLEADEFFRKSSPDSPELRKVSSLVETGRTKLLVYYETLLKSSATCEDPKYLLTAITSGLSLVDNNEDSEKTMDELKKMSNWIFERFGSISDFSDNYARTREQIFAQNISAVKEAAQSSVSKETPAKKNFTIRRASKARKSIGKSKFSRSLSMRSTLNKSFSIDTGSSPNPKKSAPVDLNVYATSIAFQAFVRLADREIRVAQEVLPEASVEDVLDKIVSNSVAQLNMTAEKLLAELNRCDNEEFGVFIELCPFIKRLQKIQSQATSVLQFASDDNRRFIPKTLRKMESAAADVLQRYQEMVQQDKPKNNLPDDATVHNLISDALYFLNSLEEYSDLVSQVFTHTGKRQGGFADYMIGIIGAIALATQTKSFQYPDQTRQKLFFLNNQHYICKKLTSSKLSKHIESTHEDFVNNQLSIEEEKRRDEFLDLWIDVKRNIDLSELKLSTNKVSGGEKQKLKDLFRDFNTSFSELSCVCKTLTVPDEVLRNDLKGEIQKILLSCYTELWDAGQKKSDFTSKPTKYFVYSPDQVQEMIESLFDPSN</sequence>
<dbReference type="Pfam" id="PF20669">
    <property type="entry name" value="Exo70_N"/>
    <property type="match status" value="1"/>
</dbReference>
<proteinExistence type="inferred from homology"/>
<name>E4X2L8_OIKDI</name>
<evidence type="ECO:0000256" key="3">
    <source>
        <dbReference type="ARBA" id="ARBA00022483"/>
    </source>
</evidence>
<dbReference type="InterPro" id="IPR016159">
    <property type="entry name" value="Cullin_repeat-like_dom_sf"/>
</dbReference>
<dbReference type="InterPro" id="IPR004140">
    <property type="entry name" value="Exo70"/>
</dbReference>
<feature type="domain" description="Exocyst complex subunit Exo70 C-terminal" evidence="6">
    <location>
        <begin position="306"/>
        <end position="652"/>
    </location>
</feature>
<protein>
    <recommendedName>
        <fullName evidence="4 5">Exocyst complex component 7</fullName>
    </recommendedName>
    <alternativeName>
        <fullName evidence="5">Exocyst complex component Exo70</fullName>
    </alternativeName>
</protein>
<dbReference type="GO" id="GO:0006887">
    <property type="term" value="P:exocytosis"/>
    <property type="evidence" value="ECO:0007669"/>
    <property type="project" value="UniProtKB-KW"/>
</dbReference>
<dbReference type="PANTHER" id="PTHR12542">
    <property type="entry name" value="EXOCYST COMPLEX PROTEIN EXO70"/>
    <property type="match status" value="1"/>
</dbReference>
<comment type="function">
    <text evidence="5">Component of the exocyst complex involved in the docking of exocytic vesicles with fusion sites on the plasma membrane.</text>
</comment>
<keyword evidence="8" id="KW-1185">Reference proteome</keyword>
<dbReference type="PANTHER" id="PTHR12542:SF41">
    <property type="entry name" value="EXOCYST COMPLEX COMPONENT 7"/>
    <property type="match status" value="1"/>
</dbReference>
<evidence type="ECO:0000259" key="6">
    <source>
        <dbReference type="Pfam" id="PF03081"/>
    </source>
</evidence>
<dbReference type="GO" id="GO:0005546">
    <property type="term" value="F:phosphatidylinositol-4,5-bisphosphate binding"/>
    <property type="evidence" value="ECO:0007669"/>
    <property type="project" value="InterPro"/>
</dbReference>
<dbReference type="OrthoDB" id="1922221at2759"/>
<dbReference type="AlphaFoldDB" id="E4X2L8"/>
<keyword evidence="5" id="KW-0653">Protein transport</keyword>
<dbReference type="InterPro" id="IPR046364">
    <property type="entry name" value="Exo70_C"/>
</dbReference>
<reference evidence="7" key="1">
    <citation type="journal article" date="2010" name="Science">
        <title>Plasticity of animal genome architecture unmasked by rapid evolution of a pelagic tunicate.</title>
        <authorList>
            <person name="Denoeud F."/>
            <person name="Henriet S."/>
            <person name="Mungpakdee S."/>
            <person name="Aury J.M."/>
            <person name="Da Silva C."/>
            <person name="Brinkmann H."/>
            <person name="Mikhaleva J."/>
            <person name="Olsen L.C."/>
            <person name="Jubin C."/>
            <person name="Canestro C."/>
            <person name="Bouquet J.M."/>
            <person name="Danks G."/>
            <person name="Poulain J."/>
            <person name="Campsteijn C."/>
            <person name="Adamski M."/>
            <person name="Cross I."/>
            <person name="Yadetie F."/>
            <person name="Muffato M."/>
            <person name="Louis A."/>
            <person name="Butcher S."/>
            <person name="Tsagkogeorga G."/>
            <person name="Konrad A."/>
            <person name="Singh S."/>
            <person name="Jensen M.F."/>
            <person name="Cong E.H."/>
            <person name="Eikeseth-Otteraa H."/>
            <person name="Noel B."/>
            <person name="Anthouard V."/>
            <person name="Porcel B.M."/>
            <person name="Kachouri-Lafond R."/>
            <person name="Nishino A."/>
            <person name="Ugolini M."/>
            <person name="Chourrout P."/>
            <person name="Nishida H."/>
            <person name="Aasland R."/>
            <person name="Huzurbazar S."/>
            <person name="Westhof E."/>
            <person name="Delsuc F."/>
            <person name="Lehrach H."/>
            <person name="Reinhardt R."/>
            <person name="Weissenbach J."/>
            <person name="Roy S.W."/>
            <person name="Artiguenave F."/>
            <person name="Postlethwait J.H."/>
            <person name="Manak J.R."/>
            <person name="Thompson E.M."/>
            <person name="Jaillon O."/>
            <person name="Du Pasquier L."/>
            <person name="Boudinot P."/>
            <person name="Liberles D.A."/>
            <person name="Volff J.N."/>
            <person name="Philippe H."/>
            <person name="Lenhard B."/>
            <person name="Roest Crollius H."/>
            <person name="Wincker P."/>
            <person name="Chourrout D."/>
        </authorList>
    </citation>
    <scope>NUCLEOTIDE SEQUENCE [LARGE SCALE GENOMIC DNA]</scope>
</reference>
<dbReference type="Gene3D" id="1.20.1280.170">
    <property type="entry name" value="Exocyst complex component Exo70"/>
    <property type="match status" value="1"/>
</dbReference>
<evidence type="ECO:0000256" key="5">
    <source>
        <dbReference type="RuleBase" id="RU365026"/>
    </source>
</evidence>
<dbReference type="GO" id="GO:0015031">
    <property type="term" value="P:protein transport"/>
    <property type="evidence" value="ECO:0007669"/>
    <property type="project" value="UniProtKB-KW"/>
</dbReference>
<dbReference type="Proteomes" id="UP000001307">
    <property type="component" value="Unassembled WGS sequence"/>
</dbReference>
<evidence type="ECO:0000256" key="2">
    <source>
        <dbReference type="ARBA" id="ARBA00022448"/>
    </source>
</evidence>
<evidence type="ECO:0000313" key="8">
    <source>
        <dbReference type="Proteomes" id="UP000001307"/>
    </source>
</evidence>
<evidence type="ECO:0000313" key="7">
    <source>
        <dbReference type="EMBL" id="CBY17871.1"/>
    </source>
</evidence>
<keyword evidence="2 5" id="KW-0813">Transport</keyword>
<dbReference type="Pfam" id="PF03081">
    <property type="entry name" value="Exo70_C"/>
    <property type="match status" value="1"/>
</dbReference>
<dbReference type="EMBL" id="FN653023">
    <property type="protein sequence ID" value="CBY17871.1"/>
    <property type="molecule type" value="Genomic_DNA"/>
</dbReference>
<evidence type="ECO:0000256" key="1">
    <source>
        <dbReference type="ARBA" id="ARBA00006756"/>
    </source>
</evidence>
<evidence type="ECO:0000256" key="4">
    <source>
        <dbReference type="ARBA" id="ARBA00026169"/>
    </source>
</evidence>